<evidence type="ECO:0000256" key="4">
    <source>
        <dbReference type="ARBA" id="ARBA00022741"/>
    </source>
</evidence>
<evidence type="ECO:0000256" key="9">
    <source>
        <dbReference type="ARBA" id="ARBA00023288"/>
    </source>
</evidence>
<name>A0A6A5Z5V5_9PLEO</name>
<evidence type="ECO:0000256" key="11">
    <source>
        <dbReference type="PIRSR" id="PIRSR601019-2"/>
    </source>
</evidence>
<dbReference type="EMBL" id="ML977326">
    <property type="protein sequence ID" value="KAF2114217.1"/>
    <property type="molecule type" value="Genomic_DNA"/>
</dbReference>
<keyword evidence="7" id="KW-0564">Palmitate</keyword>
<dbReference type="CDD" id="cd00066">
    <property type="entry name" value="G-alpha"/>
    <property type="match status" value="1"/>
</dbReference>
<dbReference type="GO" id="GO:0007189">
    <property type="term" value="P:adenylate cyclase-activating G protein-coupled receptor signaling pathway"/>
    <property type="evidence" value="ECO:0007669"/>
    <property type="project" value="TreeGrafter"/>
</dbReference>
<keyword evidence="13" id="KW-1185">Reference proteome</keyword>
<dbReference type="Gene3D" id="1.10.400.10">
    <property type="entry name" value="GI Alpha 1, domain 2-like"/>
    <property type="match status" value="1"/>
</dbReference>
<dbReference type="GO" id="GO:0046872">
    <property type="term" value="F:metal ion binding"/>
    <property type="evidence" value="ECO:0007669"/>
    <property type="project" value="UniProtKB-KW"/>
</dbReference>
<organism evidence="12 13">
    <name type="scientific">Lophiotrema nucula</name>
    <dbReference type="NCBI Taxonomy" id="690887"/>
    <lineage>
        <taxon>Eukaryota</taxon>
        <taxon>Fungi</taxon>
        <taxon>Dikarya</taxon>
        <taxon>Ascomycota</taxon>
        <taxon>Pezizomycotina</taxon>
        <taxon>Dothideomycetes</taxon>
        <taxon>Pleosporomycetidae</taxon>
        <taxon>Pleosporales</taxon>
        <taxon>Lophiotremataceae</taxon>
        <taxon>Lophiotrema</taxon>
    </lineage>
</organism>
<keyword evidence="5 11" id="KW-0460">Magnesium</keyword>
<dbReference type="Gene3D" id="3.40.50.300">
    <property type="entry name" value="P-loop containing nucleotide triphosphate hydrolases"/>
    <property type="match status" value="1"/>
</dbReference>
<evidence type="ECO:0000256" key="7">
    <source>
        <dbReference type="ARBA" id="ARBA00023139"/>
    </source>
</evidence>
<proteinExistence type="inferred from homology"/>
<accession>A0A6A5Z5V5</accession>
<dbReference type="OrthoDB" id="5817230at2759"/>
<dbReference type="GO" id="GO:0031683">
    <property type="term" value="F:G-protein beta/gamma-subunit complex binding"/>
    <property type="evidence" value="ECO:0007669"/>
    <property type="project" value="InterPro"/>
</dbReference>
<dbReference type="InterPro" id="IPR027417">
    <property type="entry name" value="P-loop_NTPase"/>
</dbReference>
<dbReference type="GO" id="GO:0005525">
    <property type="term" value="F:GTP binding"/>
    <property type="evidence" value="ECO:0007669"/>
    <property type="project" value="UniProtKB-KW"/>
</dbReference>
<sequence length="594" mass="67834">MADPLSIIGAVGAVANIIDLVTKTIDSLREVRGRWKEVDLAFLSLASQLTALRAALKKIQEWATSDLSQESDYQALMDLDMSINCCSLLVEKFDAFLSGLTETPDAPLNFTGKLKFSFGIKDLEGIQKMVEGQVSALTLLLTAFNCKSMSEQKALLQSPRARGIIDRMETDSASLIVHRDSSSFISNWTDNLSRFSIRFDFDRELFVTRVYERIFRISVKDALRRRRTLTQQHDHVSLRGETPTNLQSIIEDRERSHMIDREIRKDRIMSYKHATSLVLGDSTSGKEQILNHMKCINQGGHTEAERKKFQPAIHETIFECLGFLLEAMRKGVLDPELEVNRSQYDFLVDYALNRKPDEPLESDVGNAIHSLWNNPCIHKILDRSSDFDSVDCAQYFLGQILRFTGPDYMPSDADILQARIKTKGLYNTRLHLGELIFDLSAVDMQIANSYRLLSQFEGVHYIIFVVDLSCYDQTSLEVSSSPNRMKENMTLFDRVINRYCFERSPIILLLNRVGTLKRKLPISPLGDHFPDFTGGNCFHDAIEFLRQRFLELNRSKNRRISCHFTDSDDESILQWVWAAFDDIIVQSNLGGLII</sequence>
<dbReference type="InterPro" id="IPR001019">
    <property type="entry name" value="Gprotein_alpha_su"/>
</dbReference>
<keyword evidence="8" id="KW-0807">Transducer</keyword>
<dbReference type="PANTHER" id="PTHR10218:SF369">
    <property type="entry name" value="GUANINE NUCLEOTIDE-BINDING PROTEIN ALPHA-2 SUBUNIT"/>
    <property type="match status" value="1"/>
</dbReference>
<reference evidence="12" key="1">
    <citation type="journal article" date="2020" name="Stud. Mycol.">
        <title>101 Dothideomycetes genomes: a test case for predicting lifestyles and emergence of pathogens.</title>
        <authorList>
            <person name="Haridas S."/>
            <person name="Albert R."/>
            <person name="Binder M."/>
            <person name="Bloem J."/>
            <person name="Labutti K."/>
            <person name="Salamov A."/>
            <person name="Andreopoulos B."/>
            <person name="Baker S."/>
            <person name="Barry K."/>
            <person name="Bills G."/>
            <person name="Bluhm B."/>
            <person name="Cannon C."/>
            <person name="Castanera R."/>
            <person name="Culley D."/>
            <person name="Daum C."/>
            <person name="Ezra D."/>
            <person name="Gonzalez J."/>
            <person name="Henrissat B."/>
            <person name="Kuo A."/>
            <person name="Liang C."/>
            <person name="Lipzen A."/>
            <person name="Lutzoni F."/>
            <person name="Magnuson J."/>
            <person name="Mondo S."/>
            <person name="Nolan M."/>
            <person name="Ohm R."/>
            <person name="Pangilinan J."/>
            <person name="Park H.-J."/>
            <person name="Ramirez L."/>
            <person name="Alfaro M."/>
            <person name="Sun H."/>
            <person name="Tritt A."/>
            <person name="Yoshinaga Y."/>
            <person name="Zwiers L.-H."/>
            <person name="Turgeon B."/>
            <person name="Goodwin S."/>
            <person name="Spatafora J."/>
            <person name="Crous P."/>
            <person name="Grigoriev I."/>
        </authorList>
    </citation>
    <scope>NUCLEOTIDE SEQUENCE</scope>
    <source>
        <strain evidence="12">CBS 627.86</strain>
    </source>
</reference>
<evidence type="ECO:0000256" key="5">
    <source>
        <dbReference type="ARBA" id="ARBA00022842"/>
    </source>
</evidence>
<keyword evidence="2" id="KW-0519">Myristate</keyword>
<evidence type="ECO:0000313" key="13">
    <source>
        <dbReference type="Proteomes" id="UP000799770"/>
    </source>
</evidence>
<evidence type="ECO:0000256" key="8">
    <source>
        <dbReference type="ARBA" id="ARBA00023224"/>
    </source>
</evidence>
<dbReference type="PRINTS" id="PR00318">
    <property type="entry name" value="GPROTEINA"/>
</dbReference>
<dbReference type="InterPro" id="IPR011025">
    <property type="entry name" value="GproteinA_insert"/>
</dbReference>
<keyword evidence="3 11" id="KW-0479">Metal-binding</keyword>
<dbReference type="Pfam" id="PF00503">
    <property type="entry name" value="G-alpha"/>
    <property type="match status" value="1"/>
</dbReference>
<comment type="similarity">
    <text evidence="1">Belongs to the G-alpha family. G(q) subfamily.</text>
</comment>
<dbReference type="SUPFAM" id="SSF47895">
    <property type="entry name" value="Transducin (alpha subunit), insertion domain"/>
    <property type="match status" value="1"/>
</dbReference>
<evidence type="ECO:0000256" key="3">
    <source>
        <dbReference type="ARBA" id="ARBA00022723"/>
    </source>
</evidence>
<dbReference type="SMART" id="SM00275">
    <property type="entry name" value="G_alpha"/>
    <property type="match status" value="1"/>
</dbReference>
<dbReference type="AlphaFoldDB" id="A0A6A5Z5V5"/>
<dbReference type="PRINTS" id="PR01241">
    <property type="entry name" value="GPROTEINAFNG"/>
</dbReference>
<dbReference type="FunFam" id="3.40.50.300:FF:000692">
    <property type="entry name" value="Guanine nucleotide-binding protein subunit alpha"/>
    <property type="match status" value="1"/>
</dbReference>
<evidence type="ECO:0000256" key="10">
    <source>
        <dbReference type="PIRSR" id="PIRSR601019-1"/>
    </source>
</evidence>
<dbReference type="GO" id="GO:0005834">
    <property type="term" value="C:heterotrimeric G-protein complex"/>
    <property type="evidence" value="ECO:0007669"/>
    <property type="project" value="InterPro"/>
</dbReference>
<dbReference type="Proteomes" id="UP000799770">
    <property type="component" value="Unassembled WGS sequence"/>
</dbReference>
<keyword evidence="9" id="KW-0449">Lipoprotein</keyword>
<gene>
    <name evidence="12" type="ORF">BDV96DRAFT_647693</name>
</gene>
<feature type="binding site" evidence="10">
    <location>
        <begin position="416"/>
        <end position="422"/>
    </location>
    <ligand>
        <name>GTP</name>
        <dbReference type="ChEBI" id="CHEBI:37565"/>
    </ligand>
</feature>
<keyword evidence="4 10" id="KW-0547">Nucleotide-binding</keyword>
<evidence type="ECO:0000256" key="1">
    <source>
        <dbReference type="ARBA" id="ARBA00007976"/>
    </source>
</evidence>
<dbReference type="GO" id="GO:0005737">
    <property type="term" value="C:cytoplasm"/>
    <property type="evidence" value="ECO:0007669"/>
    <property type="project" value="TreeGrafter"/>
</dbReference>
<feature type="binding site" evidence="11">
    <location>
        <position position="422"/>
    </location>
    <ligand>
        <name>Mg(2+)</name>
        <dbReference type="ChEBI" id="CHEBI:18420"/>
    </ligand>
</feature>
<protein>
    <submittedName>
        <fullName evidence="12">G-protein alpha subunit-domain-containing protein</fullName>
    </submittedName>
</protein>
<evidence type="ECO:0000256" key="6">
    <source>
        <dbReference type="ARBA" id="ARBA00023134"/>
    </source>
</evidence>
<dbReference type="GO" id="GO:0003924">
    <property type="term" value="F:GTPase activity"/>
    <property type="evidence" value="ECO:0007669"/>
    <property type="project" value="InterPro"/>
</dbReference>
<dbReference type="PANTHER" id="PTHR10218">
    <property type="entry name" value="GTP-BINDING PROTEIN ALPHA SUBUNIT"/>
    <property type="match status" value="1"/>
</dbReference>
<evidence type="ECO:0000256" key="2">
    <source>
        <dbReference type="ARBA" id="ARBA00022707"/>
    </source>
</evidence>
<dbReference type="SUPFAM" id="SSF52540">
    <property type="entry name" value="P-loop containing nucleoside triphosphate hydrolases"/>
    <property type="match status" value="1"/>
</dbReference>
<dbReference type="PROSITE" id="PS51882">
    <property type="entry name" value="G_ALPHA"/>
    <property type="match status" value="1"/>
</dbReference>
<dbReference type="GO" id="GO:0001664">
    <property type="term" value="F:G protein-coupled receptor binding"/>
    <property type="evidence" value="ECO:0007669"/>
    <property type="project" value="InterPro"/>
</dbReference>
<keyword evidence="6 10" id="KW-0342">GTP-binding</keyword>
<evidence type="ECO:0000313" key="12">
    <source>
        <dbReference type="EMBL" id="KAF2114217.1"/>
    </source>
</evidence>
<dbReference type="InterPro" id="IPR002975">
    <property type="entry name" value="Fungi_Gprotein_alpha"/>
</dbReference>